<accession>A0A1Y6D1E7</accession>
<keyword evidence="8" id="KW-0283">Flagellar rotation</keyword>
<dbReference type="RefSeq" id="WP_085215360.1">
    <property type="nucleotide sequence ID" value="NZ_AP019783.1"/>
</dbReference>
<feature type="domain" description="MotA/TolQ/ExbB proton channel" evidence="14">
    <location>
        <begin position="135"/>
        <end position="234"/>
    </location>
</feature>
<dbReference type="PANTHER" id="PTHR30433:SF4">
    <property type="entry name" value="MOTILITY PROTEIN A"/>
    <property type="match status" value="1"/>
</dbReference>
<keyword evidence="12 13" id="KW-0472">Membrane</keyword>
<evidence type="ECO:0000256" key="11">
    <source>
        <dbReference type="ARBA" id="ARBA00023065"/>
    </source>
</evidence>
<dbReference type="InterPro" id="IPR002898">
    <property type="entry name" value="MotA_ExbB_proton_chnl"/>
</dbReference>
<keyword evidence="9" id="KW-0375">Hydrogen ion transport</keyword>
<dbReference type="GO" id="GO:0071978">
    <property type="term" value="P:bacterial-type flagellum-dependent swarming motility"/>
    <property type="evidence" value="ECO:0007669"/>
    <property type="project" value="InterPro"/>
</dbReference>
<evidence type="ECO:0000256" key="7">
    <source>
        <dbReference type="ARBA" id="ARBA00022692"/>
    </source>
</evidence>
<evidence type="ECO:0000256" key="9">
    <source>
        <dbReference type="ARBA" id="ARBA00022781"/>
    </source>
</evidence>
<keyword evidence="10 13" id="KW-1133">Transmembrane helix</keyword>
<dbReference type="GO" id="GO:1902600">
    <property type="term" value="P:proton transmembrane transport"/>
    <property type="evidence" value="ECO:0007669"/>
    <property type="project" value="UniProtKB-KW"/>
</dbReference>
<dbReference type="OrthoDB" id="9782603at2"/>
<feature type="domain" description="Motility protein A N-terminal" evidence="15">
    <location>
        <begin position="4"/>
        <end position="93"/>
    </location>
</feature>
<dbReference type="InterPro" id="IPR022522">
    <property type="entry name" value="Flagellar_motor_stator_MotA"/>
</dbReference>
<dbReference type="Pfam" id="PF20560">
    <property type="entry name" value="MotA_N"/>
    <property type="match status" value="1"/>
</dbReference>
<sequence>MFVIIGYVIVIGAVLGGFIMAGGHLGVLMQINEVIIIFGAAGGAFVVSNSPKVLKATVGAVIGSLKGSKYNQAFYLETLTLLYKVFLKIRQNGLLSIEGDVENPGQSEVFKSAPLVLADHHAVEFITDYLRLMSSGSLDVHQIENLMDLDIETHHEEGHVPISALQKLADGMPAFGIVAAVMGVVHTMESVGIPPAELGKLIAAALVGTFLGILISYGFIGPLANLMEQQLGESTKYYISIKAGLIASMSGYAPPTAVEFARKVMYSTERPEFSELESHLKSSK</sequence>
<dbReference type="InterPro" id="IPR046786">
    <property type="entry name" value="MotA_N"/>
</dbReference>
<evidence type="ECO:0000256" key="8">
    <source>
        <dbReference type="ARBA" id="ARBA00022779"/>
    </source>
</evidence>
<dbReference type="EMBL" id="FXAM01000001">
    <property type="protein sequence ID" value="SMF96477.1"/>
    <property type="molecule type" value="Genomic_DNA"/>
</dbReference>
<evidence type="ECO:0000259" key="15">
    <source>
        <dbReference type="Pfam" id="PF20560"/>
    </source>
</evidence>
<dbReference type="GO" id="GO:0005886">
    <property type="term" value="C:plasma membrane"/>
    <property type="evidence" value="ECO:0007669"/>
    <property type="project" value="UniProtKB-SubCell"/>
</dbReference>
<evidence type="ECO:0000256" key="4">
    <source>
        <dbReference type="ARBA" id="ARBA00022475"/>
    </source>
</evidence>
<evidence type="ECO:0000256" key="6">
    <source>
        <dbReference type="ARBA" id="ARBA00022519"/>
    </source>
</evidence>
<protein>
    <submittedName>
        <fullName evidence="16">Chemotaxis protein MotA</fullName>
    </submittedName>
</protein>
<dbReference type="PANTHER" id="PTHR30433">
    <property type="entry name" value="CHEMOTAXIS PROTEIN MOTA"/>
    <property type="match status" value="1"/>
</dbReference>
<keyword evidence="6" id="KW-0997">Cell inner membrane</keyword>
<dbReference type="InterPro" id="IPR047055">
    <property type="entry name" value="MotA-like"/>
</dbReference>
<evidence type="ECO:0000256" key="5">
    <source>
        <dbReference type="ARBA" id="ARBA00022500"/>
    </source>
</evidence>
<dbReference type="Pfam" id="PF01618">
    <property type="entry name" value="MotA_ExbB"/>
    <property type="match status" value="1"/>
</dbReference>
<dbReference type="Proteomes" id="UP000192923">
    <property type="component" value="Unassembled WGS sequence"/>
</dbReference>
<dbReference type="PROSITE" id="PS01307">
    <property type="entry name" value="MOTA"/>
    <property type="match status" value="1"/>
</dbReference>
<dbReference type="NCBIfam" id="TIGR03818">
    <property type="entry name" value="MotA1"/>
    <property type="match status" value="1"/>
</dbReference>
<feature type="transmembrane region" description="Helical" evidence="13">
    <location>
        <begin position="201"/>
        <end position="220"/>
    </location>
</feature>
<organism evidence="16 17">
    <name type="scientific">Methylomagnum ishizawai</name>
    <dbReference type="NCBI Taxonomy" id="1760988"/>
    <lineage>
        <taxon>Bacteria</taxon>
        <taxon>Pseudomonadati</taxon>
        <taxon>Pseudomonadota</taxon>
        <taxon>Gammaproteobacteria</taxon>
        <taxon>Methylococcales</taxon>
        <taxon>Methylococcaceae</taxon>
        <taxon>Methylomagnum</taxon>
    </lineage>
</organism>
<evidence type="ECO:0000259" key="14">
    <source>
        <dbReference type="Pfam" id="PF01618"/>
    </source>
</evidence>
<comment type="similarity">
    <text evidence="2">Belongs to the MotA family.</text>
</comment>
<keyword evidence="4" id="KW-1003">Cell membrane</keyword>
<keyword evidence="7 13" id="KW-0812">Transmembrane</keyword>
<keyword evidence="17" id="KW-1185">Reference proteome</keyword>
<name>A0A1Y6D1E7_9GAMM</name>
<feature type="transmembrane region" description="Helical" evidence="13">
    <location>
        <begin position="6"/>
        <end position="28"/>
    </location>
</feature>
<dbReference type="STRING" id="1760988.SAMN02949497_3877"/>
<dbReference type="AlphaFoldDB" id="A0A1Y6D1E7"/>
<evidence type="ECO:0000256" key="1">
    <source>
        <dbReference type="ARBA" id="ARBA00004429"/>
    </source>
</evidence>
<comment type="subcellular location">
    <subcellularLocation>
        <location evidence="1">Cell inner membrane</location>
        <topology evidence="1">Multi-pass membrane protein</topology>
    </subcellularLocation>
</comment>
<keyword evidence="3" id="KW-0813">Transport</keyword>
<gene>
    <name evidence="16" type="ORF">SAMN02949497_3877</name>
</gene>
<reference evidence="16 17" key="1">
    <citation type="submission" date="2016-12" db="EMBL/GenBank/DDBJ databases">
        <authorList>
            <person name="Song W.-J."/>
            <person name="Kurnit D.M."/>
        </authorList>
    </citation>
    <scope>NUCLEOTIDE SEQUENCE [LARGE SCALE GENOMIC DNA]</scope>
    <source>
        <strain evidence="16 17">175</strain>
    </source>
</reference>
<proteinExistence type="inferred from homology"/>
<dbReference type="GO" id="GO:0006935">
    <property type="term" value="P:chemotaxis"/>
    <property type="evidence" value="ECO:0007669"/>
    <property type="project" value="UniProtKB-KW"/>
</dbReference>
<dbReference type="InterPro" id="IPR000540">
    <property type="entry name" value="Flag_MotA_CS"/>
</dbReference>
<evidence type="ECO:0000256" key="12">
    <source>
        <dbReference type="ARBA" id="ARBA00023136"/>
    </source>
</evidence>
<keyword evidence="11" id="KW-0406">Ion transport</keyword>
<evidence type="ECO:0000256" key="13">
    <source>
        <dbReference type="SAM" id="Phobius"/>
    </source>
</evidence>
<evidence type="ECO:0000313" key="17">
    <source>
        <dbReference type="Proteomes" id="UP000192923"/>
    </source>
</evidence>
<feature type="transmembrane region" description="Helical" evidence="13">
    <location>
        <begin position="171"/>
        <end position="189"/>
    </location>
</feature>
<evidence type="ECO:0000256" key="2">
    <source>
        <dbReference type="ARBA" id="ARBA00008038"/>
    </source>
</evidence>
<keyword evidence="5" id="KW-0145">Chemotaxis</keyword>
<evidence type="ECO:0000313" key="16">
    <source>
        <dbReference type="EMBL" id="SMF96477.1"/>
    </source>
</evidence>
<evidence type="ECO:0000256" key="3">
    <source>
        <dbReference type="ARBA" id="ARBA00022448"/>
    </source>
</evidence>
<evidence type="ECO:0000256" key="10">
    <source>
        <dbReference type="ARBA" id="ARBA00022989"/>
    </source>
</evidence>